<comment type="caution">
    <text evidence="3">The sequence shown here is derived from an EMBL/GenBank/DDBJ whole genome shotgun (WGS) entry which is preliminary data.</text>
</comment>
<evidence type="ECO:0000256" key="1">
    <source>
        <dbReference type="ARBA" id="ARBA00022737"/>
    </source>
</evidence>
<evidence type="ECO:0000313" key="4">
    <source>
        <dbReference type="Proteomes" id="UP000729357"/>
    </source>
</evidence>
<keyword evidence="1" id="KW-0677">Repeat</keyword>
<name>A0A9P8G1X4_AURME</name>
<feature type="non-terminal residue" evidence="3">
    <location>
        <position position="1073"/>
    </location>
</feature>
<keyword evidence="4" id="KW-1185">Reference proteome</keyword>
<protein>
    <submittedName>
        <fullName evidence="3">Uncharacterized protein</fullName>
    </submittedName>
</protein>
<evidence type="ECO:0000313" key="3">
    <source>
        <dbReference type="EMBL" id="KAG9987309.1"/>
    </source>
</evidence>
<dbReference type="SUPFAM" id="SSF48403">
    <property type="entry name" value="Ankyrin repeat"/>
    <property type="match status" value="3"/>
</dbReference>
<dbReference type="EMBL" id="JAHFXS010000235">
    <property type="protein sequence ID" value="KAG9987309.1"/>
    <property type="molecule type" value="Genomic_DNA"/>
</dbReference>
<evidence type="ECO:0000256" key="2">
    <source>
        <dbReference type="ARBA" id="ARBA00023043"/>
    </source>
</evidence>
<organism evidence="3 4">
    <name type="scientific">Aureobasidium melanogenum</name>
    <name type="common">Aureobasidium pullulans var. melanogenum</name>
    <dbReference type="NCBI Taxonomy" id="46634"/>
    <lineage>
        <taxon>Eukaryota</taxon>
        <taxon>Fungi</taxon>
        <taxon>Dikarya</taxon>
        <taxon>Ascomycota</taxon>
        <taxon>Pezizomycotina</taxon>
        <taxon>Dothideomycetes</taxon>
        <taxon>Dothideomycetidae</taxon>
        <taxon>Dothideales</taxon>
        <taxon>Saccotheciaceae</taxon>
        <taxon>Aureobasidium</taxon>
    </lineage>
</organism>
<dbReference type="SMART" id="SM00248">
    <property type="entry name" value="ANK"/>
    <property type="match status" value="10"/>
</dbReference>
<dbReference type="Gene3D" id="1.25.40.20">
    <property type="entry name" value="Ankyrin repeat-containing domain"/>
    <property type="match status" value="4"/>
</dbReference>
<reference evidence="3" key="1">
    <citation type="journal article" date="2021" name="J Fungi (Basel)">
        <title>Virulence traits and population genomics of the black yeast Aureobasidium melanogenum.</title>
        <authorList>
            <person name="Cernosa A."/>
            <person name="Sun X."/>
            <person name="Gostincar C."/>
            <person name="Fang C."/>
            <person name="Gunde-Cimerman N."/>
            <person name="Song Z."/>
        </authorList>
    </citation>
    <scope>NUCLEOTIDE SEQUENCE</scope>
    <source>
        <strain evidence="3">EXF-9298</strain>
    </source>
</reference>
<dbReference type="PANTHER" id="PTHR24198:SF165">
    <property type="entry name" value="ANKYRIN REPEAT-CONTAINING PROTEIN-RELATED"/>
    <property type="match status" value="1"/>
</dbReference>
<dbReference type="InterPro" id="IPR002110">
    <property type="entry name" value="Ankyrin_rpt"/>
</dbReference>
<sequence>MSVEAWRYCIEPYAESSPDALLLCLAYRPDVVYGTLLLQALASKNLSATTIILAYASSDEEFRDVGQRACKLTTQIEPPERRHEFFMILIESGCVQDSLVLREELLKDAKLRQFPLVKALTGAGVKLDVEPNNVISWAISQMDLELLELIKDGNLTSPVSPLLRLVPSSTSELSMIYLLDLLSPLGLTGEPLHLHLVRAVEQHHVQLVENLLLHGASVEYDHPSPIRAAIVAADFEILDILLRNKTSPEVISDITNTAMKLASRHDRFRAMETLLQKGVLASRLAVPLRTLVAEKGEVDLKLIKLLLRYKAPVDSVDSPGKGNVSIAAQRGDVELLKLLCDAGPRRENLSEAILIASKTITIHRYDVVKSMIEILLCRGACGTPLHETLLCAAKNDNQLHIVRLLIKNGAKADYKSGACFEVAIRRRKFDLLKILCRSCPPSQKSTESVLPLAIDPCYYDLPSLQLLLSSTSSATVVLSSWVPDQLESNPNITSIVPCLLQHGLDVDAQDGFLLRLSIQKKRIDLLRTTLDANPSIKSLRSAFGTAIGAQMQDVDLEVLKLLLEKAESSEIGQSRALTKFTRLALDGDPKGLKLLLQHEAKVDQNDEDVLLIAANSGSYEIVQLLLSSQPAPSFVKRVCLSVGSANSNTTEKAEILNLLLNANGGLSVEDVSALLDDCVVHDHETVQLSEILLVRGAEVGFKTLMKAMLRASPDLIVAMINHVKDRNILIQLFEQARTTLCTPDKALPIYRYSDCLRKFPNGTKLLELLLDNGVPASATLSYSIGTGWKSEKCTVLIWAIFREPKIGNETILTLIEKGHGVIPNYSTPVTGVSAAFGCLLDTSRIPILKALIRMDKKQLLSYEIPRSSFAHLVTSSDKLQEVTDLPDKMNLHRCSFYLGNIDAFRLLDTGLPVDETPLHLAALFALPSFVKLFMETCDPNIKEEAYDFCIPLALACKAQPQPWCKIADMESEFRDRRRKTMQLLAAATNLEWRSSSQHQTVLHIAMEAGIDVAEDIIYAARIQSDPKKASRYTYLDKGSRKYTPQEYVMELMDATEFEKEALLSCLANAGFVS</sequence>
<keyword evidence="2" id="KW-0040">ANK repeat</keyword>
<dbReference type="PANTHER" id="PTHR24198">
    <property type="entry name" value="ANKYRIN REPEAT AND PROTEIN KINASE DOMAIN-CONTAINING PROTEIN"/>
    <property type="match status" value="1"/>
</dbReference>
<dbReference type="InterPro" id="IPR036770">
    <property type="entry name" value="Ankyrin_rpt-contain_sf"/>
</dbReference>
<dbReference type="Proteomes" id="UP000729357">
    <property type="component" value="Unassembled WGS sequence"/>
</dbReference>
<gene>
    <name evidence="3" type="ORF">KCU98_g3433</name>
</gene>
<reference evidence="3" key="2">
    <citation type="submission" date="2021-08" db="EMBL/GenBank/DDBJ databases">
        <authorList>
            <person name="Gostincar C."/>
            <person name="Sun X."/>
            <person name="Song Z."/>
            <person name="Gunde-Cimerman N."/>
        </authorList>
    </citation>
    <scope>NUCLEOTIDE SEQUENCE</scope>
    <source>
        <strain evidence="3">EXF-9298</strain>
    </source>
</reference>
<accession>A0A9P8G1X4</accession>
<proteinExistence type="predicted"/>
<dbReference type="AlphaFoldDB" id="A0A9P8G1X4"/>